<evidence type="ECO:0000256" key="1">
    <source>
        <dbReference type="SAM" id="MobiDB-lite"/>
    </source>
</evidence>
<gene>
    <name evidence="3" type="primary">LOC118413706</name>
</gene>
<organism evidence="2 3">
    <name type="scientific">Branchiostoma floridae</name>
    <name type="common">Florida lancelet</name>
    <name type="synonym">Amphioxus</name>
    <dbReference type="NCBI Taxonomy" id="7739"/>
    <lineage>
        <taxon>Eukaryota</taxon>
        <taxon>Metazoa</taxon>
        <taxon>Chordata</taxon>
        <taxon>Cephalochordata</taxon>
        <taxon>Leptocardii</taxon>
        <taxon>Amphioxiformes</taxon>
        <taxon>Branchiostomatidae</taxon>
        <taxon>Branchiostoma</taxon>
    </lineage>
</organism>
<reference evidence="3" key="2">
    <citation type="submission" date="2025-08" db="UniProtKB">
        <authorList>
            <consortium name="RefSeq"/>
        </authorList>
    </citation>
    <scope>IDENTIFICATION</scope>
    <source>
        <strain evidence="3">S238N-H82</strain>
        <tissue evidence="3">Testes</tissue>
    </source>
</reference>
<name>A0A9J7MMA9_BRAFL</name>
<sequence length="308" mass="34228">MAMALYVAAIVRCHHRDQGEGIEHRYKYAERLLQGVTSKGSQDKEQQTENKEKTSPAKVAKTFQNMDKKRATGCNTDIVLVGYAQLMVEGIVNDNNMLETEAIKSLGDVYLKRGTETGDTRDLTKATALYNTALARCNNVQGTVAIVHRLLYTAKIRQDITTKSIKKSTRTKRQQNVRGRKDHISPFSTATLNDSTNDQMHRLHRAPELQKAENPTGADDDTEYEEHLHDGSRALQTGDLDTAEQSFSAALKSVHVQGQHKKEAEPLYKLGKVYLRRGIRSKDGGDFTKAAALCNAALGEAEILMITP</sequence>
<feature type="region of interest" description="Disordered" evidence="1">
    <location>
        <begin position="165"/>
        <end position="229"/>
    </location>
</feature>
<dbReference type="KEGG" id="bfo:118413706"/>
<dbReference type="PANTHER" id="PTHR19959:SF119">
    <property type="entry name" value="FUNGAL LIPASE-LIKE DOMAIN-CONTAINING PROTEIN"/>
    <property type="match status" value="1"/>
</dbReference>
<accession>A0A9J7MMA9</accession>
<evidence type="ECO:0000313" key="2">
    <source>
        <dbReference type="Proteomes" id="UP000001554"/>
    </source>
</evidence>
<feature type="compositionally biased region" description="Basic residues" evidence="1">
    <location>
        <begin position="165"/>
        <end position="181"/>
    </location>
</feature>
<dbReference type="AlphaFoldDB" id="A0A9J7MMA9"/>
<feature type="compositionally biased region" description="Basic and acidic residues" evidence="1">
    <location>
        <begin position="199"/>
        <end position="211"/>
    </location>
</feature>
<proteinExistence type="predicted"/>
<feature type="compositionally biased region" description="Basic and acidic residues" evidence="1">
    <location>
        <begin position="41"/>
        <end position="55"/>
    </location>
</feature>
<dbReference type="SUPFAM" id="SSF48452">
    <property type="entry name" value="TPR-like"/>
    <property type="match status" value="1"/>
</dbReference>
<dbReference type="RefSeq" id="XP_035673127.1">
    <property type="nucleotide sequence ID" value="XM_035817234.1"/>
</dbReference>
<dbReference type="Proteomes" id="UP000001554">
    <property type="component" value="Chromosome 4"/>
</dbReference>
<dbReference type="OrthoDB" id="10010291at2759"/>
<dbReference type="PANTHER" id="PTHR19959">
    <property type="entry name" value="KINESIN LIGHT CHAIN"/>
    <property type="match status" value="1"/>
</dbReference>
<reference evidence="2" key="1">
    <citation type="journal article" date="2020" name="Nat. Ecol. Evol.">
        <title>Deeply conserved synteny resolves early events in vertebrate evolution.</title>
        <authorList>
            <person name="Simakov O."/>
            <person name="Marletaz F."/>
            <person name="Yue J.X."/>
            <person name="O'Connell B."/>
            <person name="Jenkins J."/>
            <person name="Brandt A."/>
            <person name="Calef R."/>
            <person name="Tung C.H."/>
            <person name="Huang T.K."/>
            <person name="Schmutz J."/>
            <person name="Satoh N."/>
            <person name="Yu J.K."/>
            <person name="Putnam N.H."/>
            <person name="Green R.E."/>
            <person name="Rokhsar D.S."/>
        </authorList>
    </citation>
    <scope>NUCLEOTIDE SEQUENCE [LARGE SCALE GENOMIC DNA]</scope>
    <source>
        <strain evidence="2">S238N-H82</strain>
    </source>
</reference>
<evidence type="ECO:0000313" key="3">
    <source>
        <dbReference type="RefSeq" id="XP_035673127.1"/>
    </source>
</evidence>
<keyword evidence="2" id="KW-1185">Reference proteome</keyword>
<protein>
    <submittedName>
        <fullName evidence="3">Uncharacterized protein LOC118413706</fullName>
    </submittedName>
</protein>
<dbReference type="Gene3D" id="1.25.40.10">
    <property type="entry name" value="Tetratricopeptide repeat domain"/>
    <property type="match status" value="1"/>
</dbReference>
<feature type="compositionally biased region" description="Polar residues" evidence="1">
    <location>
        <begin position="186"/>
        <end position="198"/>
    </location>
</feature>
<dbReference type="GeneID" id="118413706"/>
<dbReference type="InterPro" id="IPR011990">
    <property type="entry name" value="TPR-like_helical_dom_sf"/>
</dbReference>
<feature type="region of interest" description="Disordered" evidence="1">
    <location>
        <begin position="37"/>
        <end position="57"/>
    </location>
</feature>